<organism evidence="6 7">
    <name type="scientific">Papaver atlanticum</name>
    <dbReference type="NCBI Taxonomy" id="357466"/>
    <lineage>
        <taxon>Eukaryota</taxon>
        <taxon>Viridiplantae</taxon>
        <taxon>Streptophyta</taxon>
        <taxon>Embryophyta</taxon>
        <taxon>Tracheophyta</taxon>
        <taxon>Spermatophyta</taxon>
        <taxon>Magnoliopsida</taxon>
        <taxon>Ranunculales</taxon>
        <taxon>Papaveraceae</taxon>
        <taxon>Papaveroideae</taxon>
        <taxon>Papaver</taxon>
    </lineage>
</organism>
<evidence type="ECO:0000256" key="2">
    <source>
        <dbReference type="ARBA" id="ARBA00022771"/>
    </source>
</evidence>
<gene>
    <name evidence="6" type="ORF">MKW98_003277</name>
</gene>
<keyword evidence="4" id="KW-0472">Membrane</keyword>
<keyword evidence="4" id="KW-0812">Transmembrane</keyword>
<evidence type="ECO:0000256" key="1">
    <source>
        <dbReference type="ARBA" id="ARBA00022723"/>
    </source>
</evidence>
<dbReference type="InterPro" id="IPR006564">
    <property type="entry name" value="Znf_PMZ"/>
</dbReference>
<name>A0AAD4T880_9MAGN</name>
<dbReference type="EMBL" id="JAJJMB010003633">
    <property type="protein sequence ID" value="KAI3946714.1"/>
    <property type="molecule type" value="Genomic_DNA"/>
</dbReference>
<keyword evidence="7" id="KW-1185">Reference proteome</keyword>
<evidence type="ECO:0000259" key="5">
    <source>
        <dbReference type="SMART" id="SM00575"/>
    </source>
</evidence>
<protein>
    <recommendedName>
        <fullName evidence="5">Zinc finger PMZ-type domain-containing protein</fullName>
    </recommendedName>
</protein>
<keyword evidence="2" id="KW-0863">Zinc-finger</keyword>
<dbReference type="InterPro" id="IPR007527">
    <property type="entry name" value="Znf_SWIM"/>
</dbReference>
<accession>A0AAD4T880</accession>
<dbReference type="Proteomes" id="UP001202328">
    <property type="component" value="Unassembled WGS sequence"/>
</dbReference>
<keyword evidence="3" id="KW-0862">Zinc</keyword>
<evidence type="ECO:0000313" key="7">
    <source>
        <dbReference type="Proteomes" id="UP001202328"/>
    </source>
</evidence>
<comment type="caution">
    <text evidence="6">The sequence shown here is derived from an EMBL/GenBank/DDBJ whole genome shotgun (WGS) entry which is preliminary data.</text>
</comment>
<dbReference type="GO" id="GO:0008270">
    <property type="term" value="F:zinc ion binding"/>
    <property type="evidence" value="ECO:0007669"/>
    <property type="project" value="UniProtKB-KW"/>
</dbReference>
<proteinExistence type="predicted"/>
<feature type="domain" description="Zinc finger PMZ-type" evidence="5">
    <location>
        <begin position="59"/>
        <end position="86"/>
    </location>
</feature>
<keyword evidence="1" id="KW-0479">Metal-binding</keyword>
<feature type="transmembrane region" description="Helical" evidence="4">
    <location>
        <begin position="135"/>
        <end position="152"/>
    </location>
</feature>
<evidence type="ECO:0000313" key="6">
    <source>
        <dbReference type="EMBL" id="KAI3946714.1"/>
    </source>
</evidence>
<dbReference type="Pfam" id="PF04434">
    <property type="entry name" value="SWIM"/>
    <property type="match status" value="1"/>
</dbReference>
<evidence type="ECO:0000256" key="3">
    <source>
        <dbReference type="ARBA" id="ARBA00022833"/>
    </source>
</evidence>
<keyword evidence="4" id="KW-1133">Transmembrane helix</keyword>
<dbReference type="SMART" id="SM00575">
    <property type="entry name" value="ZnF_PMZ"/>
    <property type="match status" value="1"/>
</dbReference>
<reference evidence="6" key="1">
    <citation type="submission" date="2022-04" db="EMBL/GenBank/DDBJ databases">
        <title>A functionally conserved STORR gene fusion in Papaver species that diverged 16.8 million years ago.</title>
        <authorList>
            <person name="Catania T."/>
        </authorList>
    </citation>
    <scope>NUCLEOTIDE SEQUENCE</scope>
    <source>
        <strain evidence="6">S-188037</strain>
    </source>
</reference>
<evidence type="ECO:0000256" key="4">
    <source>
        <dbReference type="SAM" id="Phobius"/>
    </source>
</evidence>
<sequence>MNADRREDCAKIMTPLTLEYEKNLEALQDKGLAWQVLVASPTVFEVYSRMNHRVDLEHWTCTCQRWHIYGFPRAHALIAIRRSKRQAIDFISPYFTSDYFKKTYMYVIQLVPNYNWPNDIDEDNTINPSIIRKQPSTGVIAFLLLVSTGWIWRSSRMNQRRMLCALLGKGCDLRFSPGLEVPLQYNNLCLLLHSLICTENSRLSLQLVLMLKKSIVGIKLTEPQKDMTYGVNHIVRLSLETILS</sequence>
<dbReference type="AlphaFoldDB" id="A0AAD4T880"/>